<dbReference type="Proteomes" id="UP001139089">
    <property type="component" value="Unassembled WGS sequence"/>
</dbReference>
<dbReference type="NCBIfam" id="NF041551">
    <property type="entry name" value="YlcI_YnfO_N"/>
    <property type="match status" value="1"/>
</dbReference>
<evidence type="ECO:0000313" key="1">
    <source>
        <dbReference type="EMBL" id="MCD7111607.1"/>
    </source>
</evidence>
<dbReference type="InterPro" id="IPR013321">
    <property type="entry name" value="Arc_rbn_hlx_hlx"/>
</dbReference>
<protein>
    <recommendedName>
        <fullName evidence="3">Ribbon-helix-helix protein, CopG family</fullName>
    </recommendedName>
</protein>
<sequence length="54" mass="5978">MVRAASIGIRLAPEVREALEEAAKADRRSMSAYVEYLIIRDLEDKGFLPKGAAE</sequence>
<evidence type="ECO:0000313" key="2">
    <source>
        <dbReference type="Proteomes" id="UP001139089"/>
    </source>
</evidence>
<dbReference type="GO" id="GO:0006355">
    <property type="term" value="P:regulation of DNA-templated transcription"/>
    <property type="evidence" value="ECO:0007669"/>
    <property type="project" value="InterPro"/>
</dbReference>
<reference evidence="1" key="1">
    <citation type="submission" date="2021-12" db="EMBL/GenBank/DDBJ databases">
        <authorList>
            <person name="Li Y."/>
        </authorList>
    </citation>
    <scope>NUCLEOTIDE SEQUENCE</scope>
    <source>
        <strain evidence="1">DKSPLA3</strain>
    </source>
</reference>
<evidence type="ECO:0008006" key="3">
    <source>
        <dbReference type="Google" id="ProtNLM"/>
    </source>
</evidence>
<organism evidence="1 2">
    <name type="scientific">Rhizobium quercicola</name>
    <dbReference type="NCBI Taxonomy" id="2901226"/>
    <lineage>
        <taxon>Bacteria</taxon>
        <taxon>Pseudomonadati</taxon>
        <taxon>Pseudomonadota</taxon>
        <taxon>Alphaproteobacteria</taxon>
        <taxon>Hyphomicrobiales</taxon>
        <taxon>Rhizobiaceae</taxon>
        <taxon>Rhizobium/Agrobacterium group</taxon>
        <taxon>Rhizobium</taxon>
    </lineage>
</organism>
<dbReference type="InterPro" id="IPR010985">
    <property type="entry name" value="Ribbon_hlx_hlx"/>
</dbReference>
<dbReference type="RefSeq" id="WP_231816675.1">
    <property type="nucleotide sequence ID" value="NZ_JAJOZR010000018.1"/>
</dbReference>
<gene>
    <name evidence="1" type="ORF">LRX75_21460</name>
</gene>
<accession>A0A9X1NV00</accession>
<dbReference type="AlphaFoldDB" id="A0A9X1NV00"/>
<keyword evidence="2" id="KW-1185">Reference proteome</keyword>
<dbReference type="EMBL" id="JAJOZR010000018">
    <property type="protein sequence ID" value="MCD7111607.1"/>
    <property type="molecule type" value="Genomic_DNA"/>
</dbReference>
<dbReference type="Gene3D" id="1.10.1220.10">
    <property type="entry name" value="Met repressor-like"/>
    <property type="match status" value="1"/>
</dbReference>
<comment type="caution">
    <text evidence="1">The sequence shown here is derived from an EMBL/GenBank/DDBJ whole genome shotgun (WGS) entry which is preliminary data.</text>
</comment>
<name>A0A9X1NV00_9HYPH</name>
<proteinExistence type="predicted"/>
<dbReference type="SUPFAM" id="SSF47598">
    <property type="entry name" value="Ribbon-helix-helix"/>
    <property type="match status" value="1"/>
</dbReference>